<comment type="caution">
    <text evidence="2">The sequence shown here is derived from an EMBL/GenBank/DDBJ whole genome shotgun (WGS) entry which is preliminary data.</text>
</comment>
<dbReference type="GO" id="GO:0008641">
    <property type="term" value="F:ubiquitin-like modifier activating enzyme activity"/>
    <property type="evidence" value="ECO:0007669"/>
    <property type="project" value="InterPro"/>
</dbReference>
<dbReference type="RefSeq" id="WP_133578325.1">
    <property type="nucleotide sequence ID" value="NZ_SNYC01000009.1"/>
</dbReference>
<dbReference type="InterPro" id="IPR000415">
    <property type="entry name" value="Nitroreductase-like"/>
</dbReference>
<dbReference type="Gene3D" id="3.40.109.10">
    <property type="entry name" value="NADH Oxidase"/>
    <property type="match status" value="1"/>
</dbReference>
<dbReference type="EMBL" id="SNYC01000009">
    <property type="protein sequence ID" value="TDQ06470.1"/>
    <property type="molecule type" value="Genomic_DNA"/>
</dbReference>
<dbReference type="PANTHER" id="PTHR43267:SF3">
    <property type="entry name" value="THIF PROTEIN"/>
    <property type="match status" value="1"/>
</dbReference>
<feature type="domain" description="THIF-type NAD/FAD binding fold" evidence="1">
    <location>
        <begin position="126"/>
        <end position="260"/>
    </location>
</feature>
<dbReference type="Gene3D" id="3.40.50.720">
    <property type="entry name" value="NAD(P)-binding Rossmann-like Domain"/>
    <property type="match status" value="1"/>
</dbReference>
<protein>
    <submittedName>
        <fullName evidence="2">ThiF family protein</fullName>
    </submittedName>
</protein>
<gene>
    <name evidence="2" type="ORF">ATK78_4540</name>
</gene>
<dbReference type="InterPro" id="IPR045886">
    <property type="entry name" value="ThiF/MoeB/HesA"/>
</dbReference>
<dbReference type="Pfam" id="PF00899">
    <property type="entry name" value="ThiF"/>
    <property type="match status" value="1"/>
</dbReference>
<evidence type="ECO:0000313" key="3">
    <source>
        <dbReference type="Proteomes" id="UP000295620"/>
    </source>
</evidence>
<dbReference type="GO" id="GO:0061503">
    <property type="term" value="F:tRNA threonylcarbamoyladenosine dehydratase"/>
    <property type="evidence" value="ECO:0007669"/>
    <property type="project" value="TreeGrafter"/>
</dbReference>
<keyword evidence="3" id="KW-1185">Reference proteome</keyword>
<name>A0A4V3D0N0_9SPHI</name>
<dbReference type="GO" id="GO:0016491">
    <property type="term" value="F:oxidoreductase activity"/>
    <property type="evidence" value="ECO:0007669"/>
    <property type="project" value="InterPro"/>
</dbReference>
<evidence type="ECO:0000259" key="1">
    <source>
        <dbReference type="Pfam" id="PF00899"/>
    </source>
</evidence>
<dbReference type="InterPro" id="IPR035985">
    <property type="entry name" value="Ubiquitin-activating_enz"/>
</dbReference>
<evidence type="ECO:0000313" key="2">
    <source>
        <dbReference type="EMBL" id="TDQ06470.1"/>
    </source>
</evidence>
<accession>A0A4V3D0N0</accession>
<dbReference type="AlphaFoldDB" id="A0A4V3D0N0"/>
<proteinExistence type="predicted"/>
<dbReference type="OrthoDB" id="5149792at2"/>
<dbReference type="Proteomes" id="UP000295620">
    <property type="component" value="Unassembled WGS sequence"/>
</dbReference>
<dbReference type="PANTHER" id="PTHR43267">
    <property type="entry name" value="TRNA THREONYLCARBAMOYLADENOSINE DEHYDRATASE"/>
    <property type="match status" value="1"/>
</dbReference>
<dbReference type="SUPFAM" id="SSF69572">
    <property type="entry name" value="Activating enzymes of the ubiquitin-like proteins"/>
    <property type="match status" value="1"/>
</dbReference>
<sequence length="777" mass="87946">MHLDKSFNKINEFILGSKLYKDIYTPSFYRLSNHEDSEKLAALLQEKPHIQVFDTLINQLTDLVKGLNPKVIFNKDTIDAAIKDHVGTIEPFKYGVWVYYPWMEKVVHILDQQEFIQVRTNRNKHKITQEEQDRLMQKKIGVIGLSVGQSVSLTLAIERGCGELRIADFDVLDLTNLNRIRSGVHNIDLKKTVIVAREIAEIDPFLKVTCFHEGITEDNIDAFLTENGKLDLLIDECDGIAIKILCRTKAKGYQIPVLMEASDRGTIDIERFDLEPERPILHGFIEHLDISKVKDLKTNEEKIPYILPIAGVETLSTRMKASMLEIEQTITSWPQLASAVTYGGGITADLSRRILLDMLHISGRFFVDIEEIISNPEPQHAVSEELSVEKGITFDEIRESVKQVSFEKIANPLILSDDQLNQIISIAQKGSSAGNNQPWKWLYNDGALYLFHDTERSFSFANQQNIAAYLSFGLVIESIRLKAETFNVLVHEHTFPDPTLPTLITILQFSKLPDTQVKDPLADFTALRHTSRNRPKEIIPMNALHLAEIKEAAEQVDGAKFYSIENPADLNKIANILGEADKLRLFTPSGHHELFNLELRWTKEHSRETGSGLDLESFELTPGESVGMRIAKDPKVLHLLKDWKGGGGLERLSRKSGIASAALGLITMPYFNADNFIAGGKAIERMWLAANKNQVSIHPMTASILHFNVLKYSDALNDDLFLKDKFTELNNIFYDCFSSSDPNDVPIFLFRLFYAEKQSPPSERLPIEQIFMSNSSK</sequence>
<dbReference type="SUPFAM" id="SSF55469">
    <property type="entry name" value="FMN-dependent nitroreductase-like"/>
    <property type="match status" value="1"/>
</dbReference>
<dbReference type="InterPro" id="IPR000594">
    <property type="entry name" value="ThiF_NAD_FAD-bd"/>
</dbReference>
<dbReference type="GO" id="GO:0061504">
    <property type="term" value="P:cyclic threonylcarbamoyladenosine biosynthetic process"/>
    <property type="evidence" value="ECO:0007669"/>
    <property type="project" value="TreeGrafter"/>
</dbReference>
<dbReference type="NCBIfam" id="NF005901">
    <property type="entry name" value="PRK07877.1"/>
    <property type="match status" value="1"/>
</dbReference>
<organism evidence="2 3">
    <name type="scientific">Pedobacter metabolipauper</name>
    <dbReference type="NCBI Taxonomy" id="425513"/>
    <lineage>
        <taxon>Bacteria</taxon>
        <taxon>Pseudomonadati</taxon>
        <taxon>Bacteroidota</taxon>
        <taxon>Sphingobacteriia</taxon>
        <taxon>Sphingobacteriales</taxon>
        <taxon>Sphingobacteriaceae</taxon>
        <taxon>Pedobacter</taxon>
    </lineage>
</organism>
<dbReference type="CDD" id="cd01483">
    <property type="entry name" value="E1_enzyme_family"/>
    <property type="match status" value="1"/>
</dbReference>
<reference evidence="2 3" key="1">
    <citation type="submission" date="2019-03" db="EMBL/GenBank/DDBJ databases">
        <title>Genomic Encyclopedia of Archaeal and Bacterial Type Strains, Phase II (KMG-II): from individual species to whole genera.</title>
        <authorList>
            <person name="Goeker M."/>
        </authorList>
    </citation>
    <scope>NUCLEOTIDE SEQUENCE [LARGE SCALE GENOMIC DNA]</scope>
    <source>
        <strain evidence="2 3">DSM 19035</strain>
    </source>
</reference>